<name>A0A484AYS3_DRONA</name>
<protein>
    <submittedName>
        <fullName evidence="2">Uncharacterized protein</fullName>
    </submittedName>
</protein>
<accession>A0A484AYS3</accession>
<evidence type="ECO:0000313" key="2">
    <source>
        <dbReference type="EMBL" id="TDG41514.1"/>
    </source>
</evidence>
<feature type="compositionally biased region" description="Low complexity" evidence="1">
    <location>
        <begin position="88"/>
        <end position="101"/>
    </location>
</feature>
<proteinExistence type="predicted"/>
<evidence type="ECO:0000313" key="3">
    <source>
        <dbReference type="Proteomes" id="UP000295192"/>
    </source>
</evidence>
<evidence type="ECO:0000256" key="1">
    <source>
        <dbReference type="SAM" id="MobiDB-lite"/>
    </source>
</evidence>
<reference evidence="2 3" key="1">
    <citation type="journal article" date="2019" name="J. Hered.">
        <title>An Improved Genome Assembly for Drosophila navojoa, the Basal Species in the mojavensis Cluster.</title>
        <authorList>
            <person name="Vanderlinde T."/>
            <person name="Dupim E.G."/>
            <person name="Nazario-Yepiz N.O."/>
            <person name="Carvalho A.B."/>
        </authorList>
    </citation>
    <scope>NUCLEOTIDE SEQUENCE [LARGE SCALE GENOMIC DNA]</scope>
    <source>
        <strain evidence="2">Navoj_Jal97</strain>
        <tissue evidence="2">Whole organism</tissue>
    </source>
</reference>
<gene>
    <name evidence="2" type="ORF">AWZ03_012063</name>
</gene>
<dbReference type="EMBL" id="LSRL02000339">
    <property type="protein sequence ID" value="TDG41514.1"/>
    <property type="molecule type" value="Genomic_DNA"/>
</dbReference>
<feature type="compositionally biased region" description="Basic and acidic residues" evidence="1">
    <location>
        <begin position="73"/>
        <end position="84"/>
    </location>
</feature>
<dbReference type="AlphaFoldDB" id="A0A484AYS3"/>
<comment type="caution">
    <text evidence="2">The sequence shown here is derived from an EMBL/GenBank/DDBJ whole genome shotgun (WGS) entry which is preliminary data.</text>
</comment>
<feature type="region of interest" description="Disordered" evidence="1">
    <location>
        <begin position="73"/>
        <end position="105"/>
    </location>
</feature>
<keyword evidence="3" id="KW-1185">Reference proteome</keyword>
<dbReference type="Proteomes" id="UP000295192">
    <property type="component" value="Unassembled WGS sequence"/>
</dbReference>
<organism evidence="2 3">
    <name type="scientific">Drosophila navojoa</name>
    <name type="common">Fruit fly</name>
    <dbReference type="NCBI Taxonomy" id="7232"/>
    <lineage>
        <taxon>Eukaryota</taxon>
        <taxon>Metazoa</taxon>
        <taxon>Ecdysozoa</taxon>
        <taxon>Arthropoda</taxon>
        <taxon>Hexapoda</taxon>
        <taxon>Insecta</taxon>
        <taxon>Pterygota</taxon>
        <taxon>Neoptera</taxon>
        <taxon>Endopterygota</taxon>
        <taxon>Diptera</taxon>
        <taxon>Brachycera</taxon>
        <taxon>Muscomorpha</taxon>
        <taxon>Ephydroidea</taxon>
        <taxon>Drosophilidae</taxon>
        <taxon>Drosophila</taxon>
    </lineage>
</organism>
<sequence>MAMALPMSPASTTRVAAAAAAAAAATTTITATTITAIATSCGLPASKNLYALQILKGSTGRVVDLTRCPKWRVRPEPQPKELLDGIRNSNNNSNKKQQQQQHQGVEKASTFKCDFYAIFNTPPFGEALGHGSHSHSPTL</sequence>